<protein>
    <recommendedName>
        <fullName evidence="3">Spore protease YyaC</fullName>
    </recommendedName>
</protein>
<proteinExistence type="predicted"/>
<dbReference type="SUPFAM" id="SSF53163">
    <property type="entry name" value="HybD-like"/>
    <property type="match status" value="1"/>
</dbReference>
<evidence type="ECO:0000313" key="2">
    <source>
        <dbReference type="Proteomes" id="UP000609323"/>
    </source>
</evidence>
<dbReference type="EMBL" id="BMHF01000021">
    <property type="protein sequence ID" value="GGA50570.1"/>
    <property type="molecule type" value="Genomic_DNA"/>
</dbReference>
<dbReference type="Pfam" id="PF06866">
    <property type="entry name" value="DUF1256"/>
    <property type="match status" value="1"/>
</dbReference>
<dbReference type="InterPro" id="IPR009665">
    <property type="entry name" value="YyaC"/>
</dbReference>
<dbReference type="Proteomes" id="UP000609323">
    <property type="component" value="Unassembled WGS sequence"/>
</dbReference>
<gene>
    <name evidence="1" type="ORF">GCM10010917_39800</name>
</gene>
<dbReference type="RefSeq" id="WP_094094194.1">
    <property type="nucleotide sequence ID" value="NZ_BMHF01000021.1"/>
</dbReference>
<sequence length="182" mass="19259">MSINRLFGGREPKLEAAVRTRMNGGELRSFFQGIAAEHALDDLQFVCIGTDRSSGDALGPLTGSRLQAYGINAVTGTLSDPCDAETLLAKMRELPEGKIRIAVDACLGAESSVGFYLVAQAPLMPAESVGLRLPPIGDYSIAAVVNRKSPKPYHTLQTTSLHLVMQMADEIAAAAAAAFGRI</sequence>
<evidence type="ECO:0000313" key="1">
    <source>
        <dbReference type="EMBL" id="GGA50570.1"/>
    </source>
</evidence>
<dbReference type="InterPro" id="IPR023430">
    <property type="entry name" value="Pept_HybD-like_dom_sf"/>
</dbReference>
<comment type="caution">
    <text evidence="1">The sequence shown here is derived from an EMBL/GenBank/DDBJ whole genome shotgun (WGS) entry which is preliminary data.</text>
</comment>
<evidence type="ECO:0008006" key="3">
    <source>
        <dbReference type="Google" id="ProtNLM"/>
    </source>
</evidence>
<organism evidence="1 2">
    <name type="scientific">Paenibacillus physcomitrellae</name>
    <dbReference type="NCBI Taxonomy" id="1619311"/>
    <lineage>
        <taxon>Bacteria</taxon>
        <taxon>Bacillati</taxon>
        <taxon>Bacillota</taxon>
        <taxon>Bacilli</taxon>
        <taxon>Bacillales</taxon>
        <taxon>Paenibacillaceae</taxon>
        <taxon>Paenibacillus</taxon>
    </lineage>
</organism>
<keyword evidence="2" id="KW-1185">Reference proteome</keyword>
<dbReference type="NCBIfam" id="TIGR02841">
    <property type="entry name" value="spore_YyaC"/>
    <property type="match status" value="1"/>
</dbReference>
<name>A0ABQ1GV66_9BACL</name>
<accession>A0ABQ1GV66</accession>
<reference evidence="2" key="1">
    <citation type="journal article" date="2019" name="Int. J. Syst. Evol. Microbiol.">
        <title>The Global Catalogue of Microorganisms (GCM) 10K type strain sequencing project: providing services to taxonomists for standard genome sequencing and annotation.</title>
        <authorList>
            <consortium name="The Broad Institute Genomics Platform"/>
            <consortium name="The Broad Institute Genome Sequencing Center for Infectious Disease"/>
            <person name="Wu L."/>
            <person name="Ma J."/>
        </authorList>
    </citation>
    <scope>NUCLEOTIDE SEQUENCE [LARGE SCALE GENOMIC DNA]</scope>
    <source>
        <strain evidence="2">CGMCC 1.15044</strain>
    </source>
</reference>